<keyword evidence="4" id="KW-1185">Reference proteome</keyword>
<comment type="caution">
    <text evidence="3">The sequence shown here is derived from an EMBL/GenBank/DDBJ whole genome shotgun (WGS) entry which is preliminary data.</text>
</comment>
<feature type="region of interest" description="Disordered" evidence="1">
    <location>
        <begin position="405"/>
        <end position="436"/>
    </location>
</feature>
<evidence type="ECO:0000313" key="3">
    <source>
        <dbReference type="EMBL" id="KAK3266676.1"/>
    </source>
</evidence>
<evidence type="ECO:0000256" key="1">
    <source>
        <dbReference type="SAM" id="MobiDB-lite"/>
    </source>
</evidence>
<dbReference type="EMBL" id="LGRX02012898">
    <property type="protein sequence ID" value="KAK3266676.1"/>
    <property type="molecule type" value="Genomic_DNA"/>
</dbReference>
<organism evidence="3 4">
    <name type="scientific">Cymbomonas tetramitiformis</name>
    <dbReference type="NCBI Taxonomy" id="36881"/>
    <lineage>
        <taxon>Eukaryota</taxon>
        <taxon>Viridiplantae</taxon>
        <taxon>Chlorophyta</taxon>
        <taxon>Pyramimonadophyceae</taxon>
        <taxon>Pyramimonadales</taxon>
        <taxon>Pyramimonadaceae</taxon>
        <taxon>Cymbomonas</taxon>
    </lineage>
</organism>
<feature type="compositionally biased region" description="Basic residues" evidence="1">
    <location>
        <begin position="418"/>
        <end position="428"/>
    </location>
</feature>
<proteinExistence type="predicted"/>
<feature type="region of interest" description="Disordered" evidence="1">
    <location>
        <begin position="686"/>
        <end position="710"/>
    </location>
</feature>
<keyword evidence="2" id="KW-0812">Transmembrane</keyword>
<reference evidence="3 4" key="1">
    <citation type="journal article" date="2015" name="Genome Biol. Evol.">
        <title>Comparative Genomics of a Bacterivorous Green Alga Reveals Evolutionary Causalities and Consequences of Phago-Mixotrophic Mode of Nutrition.</title>
        <authorList>
            <person name="Burns J.A."/>
            <person name="Paasch A."/>
            <person name="Narechania A."/>
            <person name="Kim E."/>
        </authorList>
    </citation>
    <scope>NUCLEOTIDE SEQUENCE [LARGE SCALE GENOMIC DNA]</scope>
    <source>
        <strain evidence="3 4">PLY_AMNH</strain>
    </source>
</reference>
<keyword evidence="2" id="KW-1133">Transmembrane helix</keyword>
<feature type="region of interest" description="Disordered" evidence="1">
    <location>
        <begin position="628"/>
        <end position="647"/>
    </location>
</feature>
<gene>
    <name evidence="3" type="ORF">CYMTET_24718</name>
</gene>
<feature type="transmembrane region" description="Helical" evidence="2">
    <location>
        <begin position="7"/>
        <end position="30"/>
    </location>
</feature>
<evidence type="ECO:0000256" key="2">
    <source>
        <dbReference type="SAM" id="Phobius"/>
    </source>
</evidence>
<keyword evidence="2" id="KW-0472">Membrane</keyword>
<dbReference type="Proteomes" id="UP001190700">
    <property type="component" value="Unassembled WGS sequence"/>
</dbReference>
<protein>
    <submittedName>
        <fullName evidence="3">Uncharacterized protein</fullName>
    </submittedName>
</protein>
<accession>A0AAE0FWS1</accession>
<feature type="compositionally biased region" description="Low complexity" evidence="1">
    <location>
        <begin position="405"/>
        <end position="417"/>
    </location>
</feature>
<sequence length="868" mass="93041">MGTARCFCLGLAMFICVTLPALITLVYVFWAGAPDTFDHADICKCPSLFSPLRTFCRYVIPPSPPQHPNVLPRIIFSLAFRRMATSTRARKRLLKDSDLDASIRLIDAVRDTPTASTPPVVPPNPSSNSDAAVALRKHLVDQHAAVDVVYKGRLHRAWAKGIREDILGSKKHHYRGTDDTDRLSELVVQLRTEFESAGLDLAPFDLDDPTSLVIEKVNGLLYDVLALVVERNSVADTWLRGTDSSADRDGRRALIDIIKGSVPTVLRESHQQEHAALRYPAGVDPQPILAREQRLVRDNRAPDWQPTDETRKLSLYNRLDPVFYAAVKVRYPLAGDLSGVTLRSLQALVVAIFQAWAQSDDGAAVREKQTLGAGGKPSALITSSEYAVLLDEIAALKALVQGNRAGAAQRQQQPQPRGKQHPRGHRVGVHPAPSVGFDRDSMKAKPLCHRCRKAGKGDAYHAYRDCPLGGRRHSSATAAAFCIPIEEEDAEGLHTLALVQVFQEAADDGPEAFARAASAYGPPAVLSAGGIGGIDVSAYGFSVPPPPSGGTDDEDILRRLDALTSEVQAAQEQVHYTHASFVPGSAVEEHASALVCGPAAAAGITPEGQVPAGGAAASASAVPAPAMPVSQVEDVQPAPAQSARVTTTEATHGEFGGFVQTVNHAAVHPSDLTGYDTDDYEDFADGSFRLKPRGSPPSANHVSGPPVGEQRTYGCGKPPWGFPATVGPWGIPFLLSLVLCISIMGVAAVPDARSATEMPSPSGDLDWEAPSFFSTNDFLDPVMTAQGLLLPDDVPQLQPPEPPDTLSFLAFQDLAQADLGIDMAFYYGMALHESGPLDAGHYYGAGYFTSYYGMDFREATADYFGTVD</sequence>
<name>A0AAE0FWS1_9CHLO</name>
<dbReference type="AlphaFoldDB" id="A0AAE0FWS1"/>
<evidence type="ECO:0000313" key="4">
    <source>
        <dbReference type="Proteomes" id="UP001190700"/>
    </source>
</evidence>